<name>A0A953NAL4_9BURK</name>
<feature type="transmembrane region" description="Helical" evidence="9">
    <location>
        <begin position="65"/>
        <end position="86"/>
    </location>
</feature>
<evidence type="ECO:0000256" key="3">
    <source>
        <dbReference type="ARBA" id="ARBA00022475"/>
    </source>
</evidence>
<dbReference type="Proteomes" id="UP000739565">
    <property type="component" value="Unassembled WGS sequence"/>
</dbReference>
<evidence type="ECO:0000256" key="2">
    <source>
        <dbReference type="ARBA" id="ARBA00022448"/>
    </source>
</evidence>
<dbReference type="AlphaFoldDB" id="A0A953NAL4"/>
<dbReference type="GO" id="GO:0005886">
    <property type="term" value="C:plasma membrane"/>
    <property type="evidence" value="ECO:0007669"/>
    <property type="project" value="UniProtKB-SubCell"/>
</dbReference>
<accession>A0A953NAL4</accession>
<dbReference type="GO" id="GO:0006865">
    <property type="term" value="P:amino acid transport"/>
    <property type="evidence" value="ECO:0007669"/>
    <property type="project" value="UniProtKB-KW"/>
</dbReference>
<comment type="subcellular location">
    <subcellularLocation>
        <location evidence="1">Cell membrane</location>
        <topology evidence="1">Multi-pass membrane protein</topology>
    </subcellularLocation>
</comment>
<dbReference type="InterPro" id="IPR001851">
    <property type="entry name" value="ABC_transp_permease"/>
</dbReference>
<sequence>MSQIMIVLVDGLNYSAWLFLSAVGLTLIYGVMKIVNVAHGSFYALGAYMAASVIGIWTANGYPPYLSYLALLGAAIVGGFVVGPLLERFLLRYQYEKDEVVILLITYALFLVMEDALKLVWGVDPYFISEPYEYLGNFSIGDMSYPNYYLLMLGLALIVGLVLTVVLNKTRFGRMLISVIHDREISAAMGIDVKKIFILTFGVGCSLAAIAGAFTAPTISVTPGLGVEVIVLSFAVVVTGGLGSLPGVALAAFIMGLVRAFCIHYAPQLELFVIFSVMALVLAFRPRGLFSLAEARKI</sequence>
<keyword evidence="2" id="KW-0813">Transport</keyword>
<feature type="transmembrane region" description="Helical" evidence="9">
    <location>
        <begin position="265"/>
        <end position="284"/>
    </location>
</feature>
<dbReference type="InterPro" id="IPR052157">
    <property type="entry name" value="BCAA_transport_permease"/>
</dbReference>
<feature type="transmembrane region" description="Helical" evidence="9">
    <location>
        <begin position="12"/>
        <end position="30"/>
    </location>
</feature>
<feature type="transmembrane region" description="Helical" evidence="9">
    <location>
        <begin position="229"/>
        <end position="258"/>
    </location>
</feature>
<comment type="caution">
    <text evidence="10">The sequence shown here is derived from an EMBL/GenBank/DDBJ whole genome shotgun (WGS) entry which is preliminary data.</text>
</comment>
<proteinExistence type="inferred from homology"/>
<evidence type="ECO:0000256" key="9">
    <source>
        <dbReference type="SAM" id="Phobius"/>
    </source>
</evidence>
<evidence type="ECO:0000256" key="8">
    <source>
        <dbReference type="ARBA" id="ARBA00037998"/>
    </source>
</evidence>
<comment type="similarity">
    <text evidence="8">Belongs to the binding-protein-dependent transport system permease family. LivHM subfamily.</text>
</comment>
<dbReference type="EMBL" id="JAHXRI010000006">
    <property type="protein sequence ID" value="MBZ1349756.1"/>
    <property type="molecule type" value="Genomic_DNA"/>
</dbReference>
<feature type="transmembrane region" description="Helical" evidence="9">
    <location>
        <begin position="148"/>
        <end position="167"/>
    </location>
</feature>
<evidence type="ECO:0000313" key="11">
    <source>
        <dbReference type="Proteomes" id="UP000739565"/>
    </source>
</evidence>
<evidence type="ECO:0000256" key="6">
    <source>
        <dbReference type="ARBA" id="ARBA00022989"/>
    </source>
</evidence>
<gene>
    <name evidence="10" type="ORF">KZZ10_03780</name>
</gene>
<feature type="transmembrane region" description="Helical" evidence="9">
    <location>
        <begin position="98"/>
        <end position="121"/>
    </location>
</feature>
<feature type="transmembrane region" description="Helical" evidence="9">
    <location>
        <begin position="196"/>
        <end position="217"/>
    </location>
</feature>
<dbReference type="PANTHER" id="PTHR11795:SF442">
    <property type="entry name" value="ABC TRANSPORTER ATP-BINDING PROTEIN"/>
    <property type="match status" value="1"/>
</dbReference>
<reference evidence="10" key="1">
    <citation type="submission" date="2021-07" db="EMBL/GenBank/DDBJ databases">
        <title>New genus and species of the family Alcaligenaceae.</title>
        <authorList>
            <person name="Hahn M.W."/>
        </authorList>
    </citation>
    <scope>NUCLEOTIDE SEQUENCE</scope>
    <source>
        <strain evidence="10">LF4-65</strain>
    </source>
</reference>
<dbReference type="CDD" id="cd06582">
    <property type="entry name" value="TM_PBP1_LivH_like"/>
    <property type="match status" value="1"/>
</dbReference>
<keyword evidence="6 9" id="KW-1133">Transmembrane helix</keyword>
<keyword evidence="3" id="KW-1003">Cell membrane</keyword>
<evidence type="ECO:0000256" key="1">
    <source>
        <dbReference type="ARBA" id="ARBA00004651"/>
    </source>
</evidence>
<keyword evidence="4 9" id="KW-0812">Transmembrane</keyword>
<evidence type="ECO:0000256" key="4">
    <source>
        <dbReference type="ARBA" id="ARBA00022692"/>
    </source>
</evidence>
<organism evidence="10 11">
    <name type="scientific">Zwartia hollandica</name>
    <dbReference type="NCBI Taxonomy" id="324606"/>
    <lineage>
        <taxon>Bacteria</taxon>
        <taxon>Pseudomonadati</taxon>
        <taxon>Pseudomonadota</taxon>
        <taxon>Betaproteobacteria</taxon>
        <taxon>Burkholderiales</taxon>
        <taxon>Alcaligenaceae</taxon>
        <taxon>Zwartia</taxon>
    </lineage>
</organism>
<keyword evidence="11" id="KW-1185">Reference proteome</keyword>
<keyword evidence="5" id="KW-0029">Amino-acid transport</keyword>
<evidence type="ECO:0000256" key="5">
    <source>
        <dbReference type="ARBA" id="ARBA00022970"/>
    </source>
</evidence>
<dbReference type="GO" id="GO:0022857">
    <property type="term" value="F:transmembrane transporter activity"/>
    <property type="evidence" value="ECO:0007669"/>
    <property type="project" value="InterPro"/>
</dbReference>
<dbReference type="Pfam" id="PF02653">
    <property type="entry name" value="BPD_transp_2"/>
    <property type="match status" value="1"/>
</dbReference>
<protein>
    <submittedName>
        <fullName evidence="10">Branched-chain amino acid ABC transporter permease</fullName>
    </submittedName>
</protein>
<dbReference type="PANTHER" id="PTHR11795">
    <property type="entry name" value="BRANCHED-CHAIN AMINO ACID TRANSPORT SYSTEM PERMEASE PROTEIN LIVH"/>
    <property type="match status" value="1"/>
</dbReference>
<keyword evidence="7 9" id="KW-0472">Membrane</keyword>
<evidence type="ECO:0000313" key="10">
    <source>
        <dbReference type="EMBL" id="MBZ1349756.1"/>
    </source>
</evidence>
<evidence type="ECO:0000256" key="7">
    <source>
        <dbReference type="ARBA" id="ARBA00023136"/>
    </source>
</evidence>
<feature type="transmembrane region" description="Helical" evidence="9">
    <location>
        <begin position="42"/>
        <end position="59"/>
    </location>
</feature>